<accession>A0A8S9Y951</accession>
<evidence type="ECO:0000313" key="2">
    <source>
        <dbReference type="Proteomes" id="UP000822476"/>
    </source>
</evidence>
<gene>
    <name evidence="1" type="ORF">EG68_06431</name>
</gene>
<evidence type="ECO:0000313" key="1">
    <source>
        <dbReference type="EMBL" id="KAF7232232.1"/>
    </source>
</evidence>
<dbReference type="AlphaFoldDB" id="A0A8S9Y951"/>
<protein>
    <submittedName>
        <fullName evidence="1">Uncharacterized protein</fullName>
    </submittedName>
</protein>
<comment type="caution">
    <text evidence="1">The sequence shown here is derived from an EMBL/GenBank/DDBJ whole genome shotgun (WGS) entry which is preliminary data.</text>
</comment>
<proteinExistence type="predicted"/>
<name>A0A8S9Y951_9TREM</name>
<keyword evidence="2" id="KW-1185">Reference proteome</keyword>
<sequence>MDSILIRPILCVVIGHNLSLFSPHSEVAVYVDISNHIARSIQNITFGNIATGENKSHAKFPGINRLRSGCYKWIDDRTRSHSPFESSYRPNTAACQMLCSRCRASKTA</sequence>
<dbReference type="Proteomes" id="UP000822476">
    <property type="component" value="Unassembled WGS sequence"/>
</dbReference>
<dbReference type="EMBL" id="JTDE01021974">
    <property type="protein sequence ID" value="KAF7232232.1"/>
    <property type="molecule type" value="Genomic_DNA"/>
</dbReference>
<organism evidence="1 2">
    <name type="scientific">Paragonimus skrjabini miyazakii</name>
    <dbReference type="NCBI Taxonomy" id="59628"/>
    <lineage>
        <taxon>Eukaryota</taxon>
        <taxon>Metazoa</taxon>
        <taxon>Spiralia</taxon>
        <taxon>Lophotrochozoa</taxon>
        <taxon>Platyhelminthes</taxon>
        <taxon>Trematoda</taxon>
        <taxon>Digenea</taxon>
        <taxon>Plagiorchiida</taxon>
        <taxon>Troglotremata</taxon>
        <taxon>Troglotrematidae</taxon>
        <taxon>Paragonimus</taxon>
    </lineage>
</organism>
<reference evidence="1" key="1">
    <citation type="submission" date="2019-07" db="EMBL/GenBank/DDBJ databases">
        <title>Annotation for the trematode Paragonimus miyazaki's.</title>
        <authorList>
            <person name="Choi Y.-J."/>
        </authorList>
    </citation>
    <scope>NUCLEOTIDE SEQUENCE</scope>
    <source>
        <strain evidence="1">Japan</strain>
    </source>
</reference>